<dbReference type="SUPFAM" id="SSF46955">
    <property type="entry name" value="Putative DNA-binding domain"/>
    <property type="match status" value="1"/>
</dbReference>
<evidence type="ECO:0000313" key="3">
    <source>
        <dbReference type="EMBL" id="SNT65399.1"/>
    </source>
</evidence>
<keyword evidence="1 3" id="KW-0238">DNA-binding</keyword>
<gene>
    <name evidence="3" type="ORF">SAMN05421812_12256</name>
</gene>
<dbReference type="RefSeq" id="WP_089255085.1">
    <property type="nucleotide sequence ID" value="NZ_FZPH01000022.1"/>
</dbReference>
<accession>A0A239PGA3</accession>
<reference evidence="3 4" key="1">
    <citation type="submission" date="2017-06" db="EMBL/GenBank/DDBJ databases">
        <authorList>
            <person name="Kim H.J."/>
            <person name="Triplett B.A."/>
        </authorList>
    </citation>
    <scope>NUCLEOTIDE SEQUENCE [LARGE SCALE GENOMIC DNA]</scope>
    <source>
        <strain evidence="3 4">CGMCC 4.5593</strain>
    </source>
</reference>
<dbReference type="GO" id="GO:0003677">
    <property type="term" value="F:DNA binding"/>
    <property type="evidence" value="ECO:0007669"/>
    <property type="project" value="UniProtKB-KW"/>
</dbReference>
<evidence type="ECO:0000259" key="2">
    <source>
        <dbReference type="PROSITE" id="PS50937"/>
    </source>
</evidence>
<dbReference type="CDD" id="cd01109">
    <property type="entry name" value="HTH_YyaN"/>
    <property type="match status" value="1"/>
</dbReference>
<dbReference type="PROSITE" id="PS00552">
    <property type="entry name" value="HTH_MERR_1"/>
    <property type="match status" value="1"/>
</dbReference>
<dbReference type="GO" id="GO:0003700">
    <property type="term" value="F:DNA-binding transcription factor activity"/>
    <property type="evidence" value="ECO:0007669"/>
    <property type="project" value="InterPro"/>
</dbReference>
<sequence length="136" mass="15114">MAYGIGEVAARTGLSVHALRFYEREGLFVGPIVRDPGGRRVYSDGDIGWVELCARLRDTGMPLETIRKYADLVRDGVGNEPERLALLREHQDRIESQMRELSVGLSMISYKVRVYEKRLAEGTAAGLWSGGRSSGD</sequence>
<proteinExistence type="predicted"/>
<protein>
    <submittedName>
        <fullName evidence="3">DNA-binding transcriptional regulator, MerR family</fullName>
    </submittedName>
</protein>
<dbReference type="OrthoDB" id="5242095at2"/>
<dbReference type="InterPro" id="IPR009061">
    <property type="entry name" value="DNA-bd_dom_put_sf"/>
</dbReference>
<evidence type="ECO:0000313" key="4">
    <source>
        <dbReference type="Proteomes" id="UP000198362"/>
    </source>
</evidence>
<dbReference type="PANTHER" id="PTHR30204">
    <property type="entry name" value="REDOX-CYCLING DRUG-SENSING TRANSCRIPTIONAL ACTIVATOR SOXR"/>
    <property type="match status" value="1"/>
</dbReference>
<dbReference type="InterPro" id="IPR000551">
    <property type="entry name" value="MerR-type_HTH_dom"/>
</dbReference>
<dbReference type="PANTHER" id="PTHR30204:SF98">
    <property type="entry name" value="HTH-TYPE TRANSCRIPTIONAL REGULATOR ADHR"/>
    <property type="match status" value="1"/>
</dbReference>
<dbReference type="EMBL" id="FZPH01000022">
    <property type="protein sequence ID" value="SNT65399.1"/>
    <property type="molecule type" value="Genomic_DNA"/>
</dbReference>
<dbReference type="InterPro" id="IPR047057">
    <property type="entry name" value="MerR_fam"/>
</dbReference>
<dbReference type="Proteomes" id="UP000198362">
    <property type="component" value="Unassembled WGS sequence"/>
</dbReference>
<dbReference type="Gene3D" id="1.10.1660.10">
    <property type="match status" value="1"/>
</dbReference>
<keyword evidence="4" id="KW-1185">Reference proteome</keyword>
<dbReference type="SMART" id="SM00422">
    <property type="entry name" value="HTH_MERR"/>
    <property type="match status" value="1"/>
</dbReference>
<dbReference type="Pfam" id="PF13411">
    <property type="entry name" value="MerR_1"/>
    <property type="match status" value="1"/>
</dbReference>
<dbReference type="AlphaFoldDB" id="A0A239PGA3"/>
<feature type="domain" description="HTH merR-type" evidence="2">
    <location>
        <begin position="2"/>
        <end position="72"/>
    </location>
</feature>
<name>A0A239PGA3_9ACTN</name>
<dbReference type="PROSITE" id="PS50937">
    <property type="entry name" value="HTH_MERR_2"/>
    <property type="match status" value="1"/>
</dbReference>
<evidence type="ECO:0000256" key="1">
    <source>
        <dbReference type="ARBA" id="ARBA00023125"/>
    </source>
</evidence>
<organism evidence="3 4">
    <name type="scientific">Asanoa hainanensis</name>
    <dbReference type="NCBI Taxonomy" id="560556"/>
    <lineage>
        <taxon>Bacteria</taxon>
        <taxon>Bacillati</taxon>
        <taxon>Actinomycetota</taxon>
        <taxon>Actinomycetes</taxon>
        <taxon>Micromonosporales</taxon>
        <taxon>Micromonosporaceae</taxon>
        <taxon>Asanoa</taxon>
    </lineage>
</organism>